<reference evidence="3" key="1">
    <citation type="submission" date="2023-03" db="EMBL/GenBank/DDBJ databases">
        <title>Massive genome expansion in bonnet fungi (Mycena s.s.) driven by repeated elements and novel gene families across ecological guilds.</title>
        <authorList>
            <consortium name="Lawrence Berkeley National Laboratory"/>
            <person name="Harder C.B."/>
            <person name="Miyauchi S."/>
            <person name="Viragh M."/>
            <person name="Kuo A."/>
            <person name="Thoen E."/>
            <person name="Andreopoulos B."/>
            <person name="Lu D."/>
            <person name="Skrede I."/>
            <person name="Drula E."/>
            <person name="Henrissat B."/>
            <person name="Morin E."/>
            <person name="Kohler A."/>
            <person name="Barry K."/>
            <person name="LaButti K."/>
            <person name="Morin E."/>
            <person name="Salamov A."/>
            <person name="Lipzen A."/>
            <person name="Mereny Z."/>
            <person name="Hegedus B."/>
            <person name="Baldrian P."/>
            <person name="Stursova M."/>
            <person name="Weitz H."/>
            <person name="Taylor A."/>
            <person name="Grigoriev I.V."/>
            <person name="Nagy L.G."/>
            <person name="Martin F."/>
            <person name="Kauserud H."/>
        </authorList>
    </citation>
    <scope>NUCLEOTIDE SEQUENCE</scope>
    <source>
        <strain evidence="3">9284</strain>
    </source>
</reference>
<evidence type="ECO:0000313" key="3">
    <source>
        <dbReference type="EMBL" id="KAJ7644554.1"/>
    </source>
</evidence>
<comment type="caution">
    <text evidence="3">The sequence shown here is derived from an EMBL/GenBank/DDBJ whole genome shotgun (WGS) entry which is preliminary data.</text>
</comment>
<keyword evidence="1" id="KW-0175">Coiled coil</keyword>
<sequence length="371" mass="41050">MKVDPDGDYKMHILSTAPADSPRRIEDELDALSKTFSEYRATQKRKFERERQIADELRAENAILEERYNAVCDRLTGGMASIQAQIRQGEVERDALKKDLAEKEDVISGFETALSSLKAADSVEKARFAKDIQSLLAQNLNGAMDALLEKLGAKNLQLVVSEKSFSDEFAVHSTTSSVTERPAPILSLSSLQPSGEGRSCAVKRPADSDSDSGRATKSLKLTSTPPVASGSQSRTRISTSVPNPPSGFNNWHEFYDHHELHDFAKLQLQRAGQNVTYKGREQICVSCYKKNTPFLRADGAKNCFYCLDNHLRCKPPSPSSRTTTEEYRFSDDELHSLAALHNAAVKRGKKPGKWMGSGVPEFDAHAVLVDE</sequence>
<feature type="region of interest" description="Disordered" evidence="2">
    <location>
        <begin position="189"/>
        <end position="243"/>
    </location>
</feature>
<evidence type="ECO:0000313" key="4">
    <source>
        <dbReference type="Proteomes" id="UP001221142"/>
    </source>
</evidence>
<evidence type="ECO:0000256" key="1">
    <source>
        <dbReference type="SAM" id="Coils"/>
    </source>
</evidence>
<dbReference type="Proteomes" id="UP001221142">
    <property type="component" value="Unassembled WGS sequence"/>
</dbReference>
<evidence type="ECO:0000256" key="2">
    <source>
        <dbReference type="SAM" id="MobiDB-lite"/>
    </source>
</evidence>
<name>A0AAD7FXI5_9AGAR</name>
<dbReference type="EMBL" id="JARKIF010000003">
    <property type="protein sequence ID" value="KAJ7644554.1"/>
    <property type="molecule type" value="Genomic_DNA"/>
</dbReference>
<protein>
    <submittedName>
        <fullName evidence="3">Uncharacterized protein</fullName>
    </submittedName>
</protein>
<gene>
    <name evidence="3" type="ORF">FB45DRAFT_1053285</name>
</gene>
<feature type="coiled-coil region" evidence="1">
    <location>
        <begin position="40"/>
        <end position="106"/>
    </location>
</feature>
<accession>A0AAD7FXI5</accession>
<organism evidence="3 4">
    <name type="scientific">Roridomyces roridus</name>
    <dbReference type="NCBI Taxonomy" id="1738132"/>
    <lineage>
        <taxon>Eukaryota</taxon>
        <taxon>Fungi</taxon>
        <taxon>Dikarya</taxon>
        <taxon>Basidiomycota</taxon>
        <taxon>Agaricomycotina</taxon>
        <taxon>Agaricomycetes</taxon>
        <taxon>Agaricomycetidae</taxon>
        <taxon>Agaricales</taxon>
        <taxon>Marasmiineae</taxon>
        <taxon>Mycenaceae</taxon>
        <taxon>Roridomyces</taxon>
    </lineage>
</organism>
<feature type="compositionally biased region" description="Polar residues" evidence="2">
    <location>
        <begin position="215"/>
        <end position="243"/>
    </location>
</feature>
<feature type="compositionally biased region" description="Basic and acidic residues" evidence="2">
    <location>
        <begin position="204"/>
        <end position="214"/>
    </location>
</feature>
<proteinExistence type="predicted"/>
<keyword evidence="4" id="KW-1185">Reference proteome</keyword>
<dbReference type="AlphaFoldDB" id="A0AAD7FXI5"/>